<accession>A0A1D1VF85</accession>
<proteinExistence type="predicted"/>
<evidence type="ECO:0000259" key="1">
    <source>
        <dbReference type="PROSITE" id="PS50097"/>
    </source>
</evidence>
<dbReference type="Gene3D" id="3.30.710.10">
    <property type="entry name" value="Potassium Channel Kv1.1, Chain A"/>
    <property type="match status" value="1"/>
</dbReference>
<feature type="domain" description="BTB" evidence="1">
    <location>
        <begin position="34"/>
        <end position="99"/>
    </location>
</feature>
<comment type="caution">
    <text evidence="2">The sequence shown here is derived from an EMBL/GenBank/DDBJ whole genome shotgun (WGS) entry which is preliminary data.</text>
</comment>
<reference evidence="2 3" key="1">
    <citation type="journal article" date="2016" name="Nat. Commun.">
        <title>Extremotolerant tardigrade genome and improved radiotolerance of human cultured cells by tardigrade-unique protein.</title>
        <authorList>
            <person name="Hashimoto T."/>
            <person name="Horikawa D.D."/>
            <person name="Saito Y."/>
            <person name="Kuwahara H."/>
            <person name="Kozuka-Hata H."/>
            <person name="Shin-I T."/>
            <person name="Minakuchi Y."/>
            <person name="Ohishi K."/>
            <person name="Motoyama A."/>
            <person name="Aizu T."/>
            <person name="Enomoto A."/>
            <person name="Kondo K."/>
            <person name="Tanaka S."/>
            <person name="Hara Y."/>
            <person name="Koshikawa S."/>
            <person name="Sagara H."/>
            <person name="Miura T."/>
            <person name="Yokobori S."/>
            <person name="Miyagawa K."/>
            <person name="Suzuki Y."/>
            <person name="Kubo T."/>
            <person name="Oyama M."/>
            <person name="Kohara Y."/>
            <person name="Fujiyama A."/>
            <person name="Arakawa K."/>
            <person name="Katayama T."/>
            <person name="Toyoda A."/>
            <person name="Kunieda T."/>
        </authorList>
    </citation>
    <scope>NUCLEOTIDE SEQUENCE [LARGE SCALE GENOMIC DNA]</scope>
    <source>
        <strain evidence="2 3">YOKOZUNA-1</strain>
    </source>
</reference>
<name>A0A1D1VF85_RAMVA</name>
<dbReference type="EMBL" id="BDGG01000006">
    <property type="protein sequence ID" value="GAV00282.1"/>
    <property type="molecule type" value="Genomic_DNA"/>
</dbReference>
<dbReference type="SMART" id="SM00225">
    <property type="entry name" value="BTB"/>
    <property type="match status" value="1"/>
</dbReference>
<gene>
    <name evidence="2" type="primary">RvY_11156-1</name>
    <name evidence="2" type="synonym">RvY_11156.1</name>
    <name evidence="2" type="ORF">RvY_11156</name>
</gene>
<dbReference type="AlphaFoldDB" id="A0A1D1VF85"/>
<sequence>MADNAGNQVDVAWQSGITSTTSMLESFFLKTEFCDVVFRVGPDGQREDMKAHRALLAARSPVFAAMFFGSLPEKNIVVEVTDTMPDIFKLMLKYVYSDKTLHITPNNVIGIYDVAHKYDIVPLKSICAESDRTCISME</sequence>
<dbReference type="InterPro" id="IPR011333">
    <property type="entry name" value="SKP1/BTB/POZ_sf"/>
</dbReference>
<dbReference type="PANTHER" id="PTHR24413">
    <property type="entry name" value="SPECKLE-TYPE POZ PROTEIN"/>
    <property type="match status" value="1"/>
</dbReference>
<evidence type="ECO:0000313" key="2">
    <source>
        <dbReference type="EMBL" id="GAV00282.1"/>
    </source>
</evidence>
<dbReference type="Proteomes" id="UP000186922">
    <property type="component" value="Unassembled WGS sequence"/>
</dbReference>
<dbReference type="OrthoDB" id="45365at2759"/>
<dbReference type="Pfam" id="PF00651">
    <property type="entry name" value="BTB"/>
    <property type="match status" value="1"/>
</dbReference>
<dbReference type="SUPFAM" id="SSF54695">
    <property type="entry name" value="POZ domain"/>
    <property type="match status" value="1"/>
</dbReference>
<dbReference type="STRING" id="947166.A0A1D1VF85"/>
<keyword evidence="3" id="KW-1185">Reference proteome</keyword>
<dbReference type="InterPro" id="IPR000210">
    <property type="entry name" value="BTB/POZ_dom"/>
</dbReference>
<organism evidence="2 3">
    <name type="scientific">Ramazzottius varieornatus</name>
    <name type="common">Water bear</name>
    <name type="synonym">Tardigrade</name>
    <dbReference type="NCBI Taxonomy" id="947166"/>
    <lineage>
        <taxon>Eukaryota</taxon>
        <taxon>Metazoa</taxon>
        <taxon>Ecdysozoa</taxon>
        <taxon>Tardigrada</taxon>
        <taxon>Eutardigrada</taxon>
        <taxon>Parachela</taxon>
        <taxon>Hypsibioidea</taxon>
        <taxon>Ramazzottiidae</taxon>
        <taxon>Ramazzottius</taxon>
    </lineage>
</organism>
<dbReference type="PROSITE" id="PS50097">
    <property type="entry name" value="BTB"/>
    <property type="match status" value="1"/>
</dbReference>
<evidence type="ECO:0000313" key="3">
    <source>
        <dbReference type="Proteomes" id="UP000186922"/>
    </source>
</evidence>
<protein>
    <recommendedName>
        <fullName evidence="1">BTB domain-containing protein</fullName>
    </recommendedName>
</protein>